<dbReference type="Proteomes" id="UP000428333">
    <property type="component" value="Linkage Group LG12"/>
</dbReference>
<evidence type="ECO:0000256" key="1">
    <source>
        <dbReference type="SAM" id="MobiDB-lite"/>
    </source>
</evidence>
<accession>A0A6A4KY07</accession>
<sequence>MDPKIATRAPPDPDRRNGYSDAKGRTRQHHTPFPGGRRQRHRLQRTVRGRLTNEEQRGRWGRAEDVELERGHGAPRGSQLVSERNAMGGTPLYSAAANGEREVFNLLKVAAACEEVLRRDDGCTILHAAIMGEHYSTFFFSLSLSPT</sequence>
<gene>
    <name evidence="2" type="ORF">C3L33_20275</name>
</gene>
<feature type="non-terminal residue" evidence="2">
    <location>
        <position position="147"/>
    </location>
</feature>
<dbReference type="SUPFAM" id="SSF48403">
    <property type="entry name" value="Ankyrin repeat"/>
    <property type="match status" value="1"/>
</dbReference>
<dbReference type="AlphaFoldDB" id="A0A6A4KY07"/>
<feature type="compositionally biased region" description="Basic residues" evidence="1">
    <location>
        <begin position="37"/>
        <end position="48"/>
    </location>
</feature>
<evidence type="ECO:0000313" key="2">
    <source>
        <dbReference type="EMBL" id="KAE9447827.1"/>
    </source>
</evidence>
<feature type="non-terminal residue" evidence="2">
    <location>
        <position position="1"/>
    </location>
</feature>
<dbReference type="OrthoDB" id="1930691at2759"/>
<dbReference type="Gene3D" id="1.25.40.20">
    <property type="entry name" value="Ankyrin repeat-containing domain"/>
    <property type="match status" value="1"/>
</dbReference>
<feature type="compositionally biased region" description="Basic and acidic residues" evidence="1">
    <location>
        <begin position="51"/>
        <end position="61"/>
    </location>
</feature>
<evidence type="ECO:0000313" key="3">
    <source>
        <dbReference type="Proteomes" id="UP000428333"/>
    </source>
</evidence>
<reference evidence="2 3" key="1">
    <citation type="journal article" date="2019" name="Genome Biol. Evol.">
        <title>The Rhododendron genome and chromosomal organization provide insight into shared whole-genome duplications across the heath family (Ericaceae).</title>
        <authorList>
            <person name="Soza V.L."/>
            <person name="Lindsley D."/>
            <person name="Waalkes A."/>
            <person name="Ramage E."/>
            <person name="Patwardhan R.P."/>
            <person name="Burton J.N."/>
            <person name="Adey A."/>
            <person name="Kumar A."/>
            <person name="Qiu R."/>
            <person name="Shendure J."/>
            <person name="Hall B."/>
        </authorList>
    </citation>
    <scope>NUCLEOTIDE SEQUENCE [LARGE SCALE GENOMIC DNA]</scope>
    <source>
        <strain evidence="2">RSF 1966-606</strain>
    </source>
</reference>
<proteinExistence type="predicted"/>
<keyword evidence="3" id="KW-1185">Reference proteome</keyword>
<protein>
    <submittedName>
        <fullName evidence="2">Uncharacterized protein</fullName>
    </submittedName>
</protein>
<dbReference type="InterPro" id="IPR036770">
    <property type="entry name" value="Ankyrin_rpt-contain_sf"/>
</dbReference>
<comment type="caution">
    <text evidence="2">The sequence shown here is derived from an EMBL/GenBank/DDBJ whole genome shotgun (WGS) entry which is preliminary data.</text>
</comment>
<name>A0A6A4KY07_9ERIC</name>
<feature type="compositionally biased region" description="Basic and acidic residues" evidence="1">
    <location>
        <begin position="1"/>
        <end position="24"/>
    </location>
</feature>
<feature type="region of interest" description="Disordered" evidence="1">
    <location>
        <begin position="1"/>
        <end position="61"/>
    </location>
</feature>
<dbReference type="EMBL" id="QEFC01003478">
    <property type="protein sequence ID" value="KAE9447827.1"/>
    <property type="molecule type" value="Genomic_DNA"/>
</dbReference>
<organism evidence="2 3">
    <name type="scientific">Rhododendron williamsianum</name>
    <dbReference type="NCBI Taxonomy" id="262921"/>
    <lineage>
        <taxon>Eukaryota</taxon>
        <taxon>Viridiplantae</taxon>
        <taxon>Streptophyta</taxon>
        <taxon>Embryophyta</taxon>
        <taxon>Tracheophyta</taxon>
        <taxon>Spermatophyta</taxon>
        <taxon>Magnoliopsida</taxon>
        <taxon>eudicotyledons</taxon>
        <taxon>Gunneridae</taxon>
        <taxon>Pentapetalae</taxon>
        <taxon>asterids</taxon>
        <taxon>Ericales</taxon>
        <taxon>Ericaceae</taxon>
        <taxon>Ericoideae</taxon>
        <taxon>Rhodoreae</taxon>
        <taxon>Rhododendron</taxon>
    </lineage>
</organism>